<name>F2LTA1_BURGS</name>
<proteinExistence type="predicted"/>
<protein>
    <submittedName>
        <fullName evidence="1">Uncharacterized protein</fullName>
    </submittedName>
</protein>
<dbReference type="HOGENOM" id="CLU_1648947_0_0_4"/>
<dbReference type="KEGG" id="bgd:bgla_4p2960"/>
<dbReference type="AlphaFoldDB" id="F2LTA1"/>
<evidence type="ECO:0000313" key="2">
    <source>
        <dbReference type="Proteomes" id="UP000008316"/>
    </source>
</evidence>
<evidence type="ECO:0000313" key="1">
    <source>
        <dbReference type="EMBL" id="AEA66047.1"/>
    </source>
</evidence>
<keyword evidence="2" id="KW-1185">Reference proteome</keyword>
<reference evidence="1 2" key="1">
    <citation type="journal article" date="2011" name="J. Bacteriol.">
        <title>Complete genome sequence of Burkholderia gladioli BSR3.</title>
        <authorList>
            <person name="Seo Y.S."/>
            <person name="Lim J."/>
            <person name="Choi B.S."/>
            <person name="Kim H."/>
            <person name="Goo E."/>
            <person name="Lee B."/>
            <person name="Lim J.S."/>
            <person name="Choi I.Y."/>
            <person name="Moon J.S."/>
            <person name="Kim J."/>
            <person name="Hwang I."/>
        </authorList>
    </citation>
    <scope>NUCLEOTIDE SEQUENCE [LARGE SCALE GENOMIC DNA]</scope>
    <source>
        <strain evidence="1 2">BSR3</strain>
        <plasmid evidence="1">bgla_4p</plasmid>
    </source>
</reference>
<dbReference type="EMBL" id="CP002604">
    <property type="protein sequence ID" value="AEA66047.1"/>
    <property type="molecule type" value="Genomic_DNA"/>
</dbReference>
<accession>F2LTA1</accession>
<gene>
    <name evidence="1" type="ordered locus">bgla_4p2960</name>
</gene>
<geneLocation type="plasmid" evidence="1 2">
    <name>bgla_4p</name>
</geneLocation>
<keyword evidence="1" id="KW-0614">Plasmid</keyword>
<dbReference type="Proteomes" id="UP000008316">
    <property type="component" value="Plasmid bgla_4p"/>
</dbReference>
<organism evidence="1 2">
    <name type="scientific">Burkholderia gladioli (strain BSR3)</name>
    <dbReference type="NCBI Taxonomy" id="999541"/>
    <lineage>
        <taxon>Bacteria</taxon>
        <taxon>Pseudomonadati</taxon>
        <taxon>Pseudomonadota</taxon>
        <taxon>Betaproteobacteria</taxon>
        <taxon>Burkholderiales</taxon>
        <taxon>Burkholderiaceae</taxon>
        <taxon>Burkholderia</taxon>
    </lineage>
</organism>
<dbReference type="RefSeq" id="WP_013700217.1">
    <property type="nucleotide sequence ID" value="NC_015383.1"/>
</dbReference>
<sequence>MNSQSKSETMGSRKLTRGTVARDVVDVAVFRTQKTRAQCVSMTTPGTRVTWCSLKEWIAAWKQINARAASSKKHQQRAAHVAVLASNIGVVNREMDIETLAAAKQLIERENMLPPRGNREGHPATEILQRVGTVLNERRRGGSKAGVGVRVYKTRLKVAA</sequence>